<dbReference type="RefSeq" id="WP_003678330.1">
    <property type="nucleotide sequence ID" value="NZ_AZCN01000002.1"/>
</dbReference>
<comment type="function">
    <text evidence="1 7">Catalyzes the insertion of molybdate into adenylated molybdopterin with the concomitant release of AMP.</text>
</comment>
<evidence type="ECO:0000256" key="2">
    <source>
        <dbReference type="ARBA" id="ARBA00010763"/>
    </source>
</evidence>
<dbReference type="Pfam" id="PF00994">
    <property type="entry name" value="MoCF_biosynth"/>
    <property type="match status" value="1"/>
</dbReference>
<evidence type="ECO:0000256" key="5">
    <source>
        <dbReference type="ARBA" id="ARBA00022505"/>
    </source>
</evidence>
<dbReference type="InterPro" id="IPR038987">
    <property type="entry name" value="MoeA-like"/>
</dbReference>
<dbReference type="SUPFAM" id="SSF53218">
    <property type="entry name" value="Molybdenum cofactor biosynthesis proteins"/>
    <property type="match status" value="1"/>
</dbReference>
<dbReference type="Gene3D" id="3.40.980.10">
    <property type="entry name" value="MoaB/Mog-like domain"/>
    <property type="match status" value="1"/>
</dbReference>
<keyword evidence="7" id="KW-0501">Molybdenum cofactor biosynthesis</keyword>
<dbReference type="InterPro" id="IPR036425">
    <property type="entry name" value="MoaB/Mog-like_dom_sf"/>
</dbReference>
<dbReference type="InterPro" id="IPR036688">
    <property type="entry name" value="MoeA_C_domain_IV_sf"/>
</dbReference>
<dbReference type="GeneID" id="65916809"/>
<dbReference type="Pfam" id="PF03453">
    <property type="entry name" value="MoeA_N"/>
    <property type="match status" value="1"/>
</dbReference>
<dbReference type="UniPathway" id="UPA00344"/>
<evidence type="ECO:0000313" key="9">
    <source>
        <dbReference type="EMBL" id="KRK19208.1"/>
    </source>
</evidence>
<dbReference type="Gene3D" id="2.40.340.10">
    <property type="entry name" value="MoeA, C-terminal, domain IV"/>
    <property type="match status" value="1"/>
</dbReference>
<reference evidence="9 10" key="1">
    <citation type="journal article" date="2015" name="Genome Announc.">
        <title>Expanding the biotechnology potential of lactobacilli through comparative genomics of 213 strains and associated genera.</title>
        <authorList>
            <person name="Sun Z."/>
            <person name="Harris H.M."/>
            <person name="McCann A."/>
            <person name="Guo C."/>
            <person name="Argimon S."/>
            <person name="Zhang W."/>
            <person name="Yang X."/>
            <person name="Jeffery I.B."/>
            <person name="Cooney J.C."/>
            <person name="Kagawa T.F."/>
            <person name="Liu W."/>
            <person name="Song Y."/>
            <person name="Salvetti E."/>
            <person name="Wrobel A."/>
            <person name="Rasinkangas P."/>
            <person name="Parkhill J."/>
            <person name="Rea M.C."/>
            <person name="O'Sullivan O."/>
            <person name="Ritari J."/>
            <person name="Douillard F.P."/>
            <person name="Paul Ross R."/>
            <person name="Yang R."/>
            <person name="Briner A.E."/>
            <person name="Felis G.E."/>
            <person name="de Vos W.M."/>
            <person name="Barrangou R."/>
            <person name="Klaenhammer T.R."/>
            <person name="Caufield P.W."/>
            <person name="Cui Y."/>
            <person name="Zhang H."/>
            <person name="O'Toole P.W."/>
        </authorList>
    </citation>
    <scope>NUCLEOTIDE SEQUENCE [LARGE SCALE GENOMIC DNA]</scope>
    <source>
        <strain evidence="9 10">DSM 20001</strain>
    </source>
</reference>
<evidence type="ECO:0000256" key="3">
    <source>
        <dbReference type="ARBA" id="ARBA00013269"/>
    </source>
</evidence>
<dbReference type="Gene3D" id="3.90.105.10">
    <property type="entry name" value="Molybdopterin biosynthesis moea protein, domain 2"/>
    <property type="match status" value="1"/>
</dbReference>
<dbReference type="GO" id="GO:0061599">
    <property type="term" value="F:molybdopterin molybdotransferase activity"/>
    <property type="evidence" value="ECO:0007669"/>
    <property type="project" value="UniProtKB-UniRule"/>
</dbReference>
<dbReference type="SMART" id="SM00852">
    <property type="entry name" value="MoCF_biosynth"/>
    <property type="match status" value="1"/>
</dbReference>
<protein>
    <recommendedName>
        <fullName evidence="4 7">Molybdopterin molybdenumtransferase</fullName>
        <ecNumber evidence="3 7">2.10.1.1</ecNumber>
    </recommendedName>
</protein>
<comment type="similarity">
    <text evidence="2 7">Belongs to the MoeA family.</text>
</comment>
<evidence type="ECO:0000256" key="7">
    <source>
        <dbReference type="RuleBase" id="RU365090"/>
    </source>
</evidence>
<dbReference type="SUPFAM" id="SSF63882">
    <property type="entry name" value="MoeA N-terminal region -like"/>
    <property type="match status" value="1"/>
</dbReference>
<dbReference type="AlphaFoldDB" id="A0A0R1FC18"/>
<dbReference type="PANTHER" id="PTHR10192:SF5">
    <property type="entry name" value="GEPHYRIN"/>
    <property type="match status" value="1"/>
</dbReference>
<dbReference type="Proteomes" id="UP000051181">
    <property type="component" value="Unassembled WGS sequence"/>
</dbReference>
<organism evidence="9 10">
    <name type="scientific">Loigolactobacillus coryniformis subsp. coryniformis KCTC 3167 = DSM 20001</name>
    <dbReference type="NCBI Taxonomy" id="913848"/>
    <lineage>
        <taxon>Bacteria</taxon>
        <taxon>Bacillati</taxon>
        <taxon>Bacillota</taxon>
        <taxon>Bacilli</taxon>
        <taxon>Lactobacillales</taxon>
        <taxon>Lactobacillaceae</taxon>
        <taxon>Loigolactobacillus</taxon>
    </lineage>
</organism>
<comment type="caution">
    <text evidence="9">The sequence shown here is derived from an EMBL/GenBank/DDBJ whole genome shotgun (WGS) entry which is preliminary data.</text>
</comment>
<gene>
    <name evidence="9" type="ORF">FD22_GL000769</name>
</gene>
<sequence length="400" mass="43449">MIELEQAIALVTGALSPQIDSELVPLAQASGRVTACALKAPLAVPNFVRSAMDGYAVYATDVVRASPEQPRRLTVLGTIYAGDHMSYTPRMGTAVRVMTGAAIPPGYDAVVKQELTDQGQAVVQIYQPIKAGKNLMPIGEDIISGQVVFEPYTYLNGDSVGILASLGYTTVPVLQRLRVGLIATGNELVIPGQPLAPNQIYNSTIYSLAAYIERTGGQVVLQTICQDNPAELMALLTQNKQKADLFITTGGISVGAKDFIPATLTANGGQPLFHFVNLRPGTPIFAANWQHKLILSLSGNPFAAMVNFHLFYWPLLVRFQRNEHFNLKKQTARLVAGKMPATSMRRFVRAKLTGTEVVIDKKGHYASVLHNMIDNNCLIEQIKGKSLQVGDQVTVYSWPD</sequence>
<dbReference type="CDD" id="cd00887">
    <property type="entry name" value="MoeA"/>
    <property type="match status" value="1"/>
</dbReference>
<dbReference type="eggNOG" id="COG0303">
    <property type="taxonomic scope" value="Bacteria"/>
</dbReference>
<dbReference type="NCBIfam" id="NF045515">
    <property type="entry name" value="Glp_gephyrin"/>
    <property type="match status" value="1"/>
</dbReference>
<comment type="pathway">
    <text evidence="7">Cofactor biosynthesis; molybdopterin biosynthesis.</text>
</comment>
<dbReference type="InterPro" id="IPR001453">
    <property type="entry name" value="MoaB/Mog_dom"/>
</dbReference>
<evidence type="ECO:0000256" key="4">
    <source>
        <dbReference type="ARBA" id="ARBA00021108"/>
    </source>
</evidence>
<dbReference type="EC" id="2.10.1.1" evidence="3 7"/>
<dbReference type="GO" id="GO:0006777">
    <property type="term" value="P:Mo-molybdopterin cofactor biosynthetic process"/>
    <property type="evidence" value="ECO:0007669"/>
    <property type="project" value="UniProtKB-UniRule"/>
</dbReference>
<comment type="cofactor">
    <cofactor evidence="7">
        <name>Mg(2+)</name>
        <dbReference type="ChEBI" id="CHEBI:18420"/>
    </cofactor>
</comment>
<evidence type="ECO:0000256" key="1">
    <source>
        <dbReference type="ARBA" id="ARBA00002901"/>
    </source>
</evidence>
<keyword evidence="7" id="KW-0808">Transferase</keyword>
<dbReference type="GO" id="GO:0005829">
    <property type="term" value="C:cytosol"/>
    <property type="evidence" value="ECO:0007669"/>
    <property type="project" value="TreeGrafter"/>
</dbReference>
<feature type="domain" description="MoaB/Mog" evidence="8">
    <location>
        <begin position="180"/>
        <end position="318"/>
    </location>
</feature>
<dbReference type="InterPro" id="IPR005110">
    <property type="entry name" value="MoeA_linker/N"/>
</dbReference>
<name>A0A0R1FC18_9LACO</name>
<dbReference type="Gene3D" id="2.170.190.11">
    <property type="entry name" value="Molybdopterin biosynthesis moea protein, domain 3"/>
    <property type="match status" value="1"/>
</dbReference>
<evidence type="ECO:0000256" key="6">
    <source>
        <dbReference type="ARBA" id="ARBA00047317"/>
    </source>
</evidence>
<keyword evidence="7" id="KW-0460">Magnesium</keyword>
<accession>A0A0R1FC18</accession>
<dbReference type="PANTHER" id="PTHR10192">
    <property type="entry name" value="MOLYBDOPTERIN BIOSYNTHESIS PROTEIN"/>
    <property type="match status" value="1"/>
</dbReference>
<keyword evidence="5 7" id="KW-0500">Molybdenum</keyword>
<evidence type="ECO:0000313" key="10">
    <source>
        <dbReference type="Proteomes" id="UP000051181"/>
    </source>
</evidence>
<dbReference type="GO" id="GO:0046872">
    <property type="term" value="F:metal ion binding"/>
    <property type="evidence" value="ECO:0007669"/>
    <property type="project" value="UniProtKB-UniRule"/>
</dbReference>
<dbReference type="EMBL" id="AZCN01000002">
    <property type="protein sequence ID" value="KRK19208.1"/>
    <property type="molecule type" value="Genomic_DNA"/>
</dbReference>
<keyword evidence="7" id="KW-0479">Metal-binding</keyword>
<evidence type="ECO:0000259" key="8">
    <source>
        <dbReference type="SMART" id="SM00852"/>
    </source>
</evidence>
<dbReference type="SUPFAM" id="SSF63867">
    <property type="entry name" value="MoeA C-terminal domain-like"/>
    <property type="match status" value="1"/>
</dbReference>
<comment type="catalytic activity">
    <reaction evidence="6">
        <text>adenylyl-molybdopterin + molybdate = Mo-molybdopterin + AMP + H(+)</text>
        <dbReference type="Rhea" id="RHEA:35047"/>
        <dbReference type="ChEBI" id="CHEBI:15378"/>
        <dbReference type="ChEBI" id="CHEBI:36264"/>
        <dbReference type="ChEBI" id="CHEBI:62727"/>
        <dbReference type="ChEBI" id="CHEBI:71302"/>
        <dbReference type="ChEBI" id="CHEBI:456215"/>
        <dbReference type="EC" id="2.10.1.1"/>
    </reaction>
</comment>
<proteinExistence type="inferred from homology"/>
<dbReference type="PATRIC" id="fig|913848.6.peg.798"/>
<dbReference type="InterPro" id="IPR036135">
    <property type="entry name" value="MoeA_linker/N_sf"/>
</dbReference>